<dbReference type="Pfam" id="PF01575">
    <property type="entry name" value="MaoC_dehydratas"/>
    <property type="match status" value="1"/>
</dbReference>
<evidence type="ECO:0000313" key="8">
    <source>
        <dbReference type="EMBL" id="MDQ7905220.1"/>
    </source>
</evidence>
<proteinExistence type="inferred from homology"/>
<accession>A0ABU0ZDU0</accession>
<dbReference type="Gene3D" id="1.20.1720.10">
    <property type="entry name" value="Multidrug resistance protein D"/>
    <property type="match status" value="1"/>
</dbReference>
<dbReference type="CDD" id="cd03450">
    <property type="entry name" value="NodN"/>
    <property type="match status" value="1"/>
</dbReference>
<evidence type="ECO:0000256" key="3">
    <source>
        <dbReference type="ARBA" id="ARBA00022692"/>
    </source>
</evidence>
<dbReference type="PANTHER" id="PTHR23501:SF197">
    <property type="entry name" value="COMD"/>
    <property type="match status" value="1"/>
</dbReference>
<feature type="transmembrane region" description="Helical" evidence="6">
    <location>
        <begin position="343"/>
        <end position="365"/>
    </location>
</feature>
<dbReference type="PRINTS" id="PR01036">
    <property type="entry name" value="TCRTETB"/>
</dbReference>
<dbReference type="SUPFAM" id="SSF54637">
    <property type="entry name" value="Thioesterase/thiol ester dehydrase-isomerase"/>
    <property type="match status" value="1"/>
</dbReference>
<feature type="transmembrane region" description="Helical" evidence="6">
    <location>
        <begin position="450"/>
        <end position="474"/>
    </location>
</feature>
<evidence type="ECO:0000256" key="4">
    <source>
        <dbReference type="ARBA" id="ARBA00022989"/>
    </source>
</evidence>
<sequence length="641" mass="67037">MLALFVSMLPSTIVMNALPRIVADLDGTQTGYTWVVVGTLLAMTVATPVWGKLSDLFDKRGLLQTAIAIYCAGAVVGTLAPNMQVLLTARVIQGLGAGGIVALTQVAVAWIAPPSQRGRYAGYFGAVYAIATASGPFIGGLVVDSPVGWRGCFVISLPIAAAAVALLHTSLRLPTVRRPVHLDLVGSTLVVVSASLLLIWLSLAGHEFAWFSLVSALILVAGGLSGGAAIVFELRRAVDPVLPLRLFRDRTVLLATSGAAFMGTAMFASSLYPTQYFQLARGMSATASGLMTVFAVGALGVASVASGRAIGVTGRWKSWLVGGAVLVLAGLLLLGTVRASTPLGLVAAYLFVLGLGLGVTAQNLIVAVQNNVELPQVGAASGLVSFFRSMGGAVGVCVMGAVLAERTSAHLTDALADVDPSEVTGPVPVKGAIPELAELHETVRRAYGDAFGAAFGETFLVVAPLALAAVVCIARIRAKKDQLPPETGVVLRIFRDFGELESARGEYLGVSSWLTIDQERVNRFADVTGDRQWIHVDLARASTSPLGGTIAHGYLTLSLIPALSAEVVRFEIPGARLNYGTERVRFPSPVRTGQRIRAHVTMQSIETVPAGRRVGLRYTVEVEGEPKPACVAETLTMLVAA</sequence>
<feature type="transmembrane region" description="Helical" evidence="6">
    <location>
        <begin position="120"/>
        <end position="142"/>
    </location>
</feature>
<dbReference type="InterPro" id="IPR029069">
    <property type="entry name" value="HotDog_dom_sf"/>
</dbReference>
<dbReference type="Proteomes" id="UP001230908">
    <property type="component" value="Unassembled WGS sequence"/>
</dbReference>
<feature type="transmembrane region" description="Helical" evidence="6">
    <location>
        <begin position="284"/>
        <end position="306"/>
    </location>
</feature>
<name>A0ABU0ZDU0_9ACTN</name>
<evidence type="ECO:0000256" key="5">
    <source>
        <dbReference type="ARBA" id="ARBA00023136"/>
    </source>
</evidence>
<comment type="subcellular location">
    <subcellularLocation>
        <location evidence="1">Cell membrane</location>
        <topology evidence="1">Multi-pass membrane protein</topology>
    </subcellularLocation>
</comment>
<feature type="transmembrane region" description="Helical" evidence="6">
    <location>
        <begin position="32"/>
        <end position="50"/>
    </location>
</feature>
<dbReference type="Pfam" id="PF07690">
    <property type="entry name" value="MFS_1"/>
    <property type="match status" value="1"/>
</dbReference>
<organism evidence="8 9">
    <name type="scientific">Phytohabitans maris</name>
    <dbReference type="NCBI Taxonomy" id="3071409"/>
    <lineage>
        <taxon>Bacteria</taxon>
        <taxon>Bacillati</taxon>
        <taxon>Actinomycetota</taxon>
        <taxon>Actinomycetes</taxon>
        <taxon>Micromonosporales</taxon>
        <taxon>Micromonosporaceae</taxon>
    </lineage>
</organism>
<dbReference type="InterPro" id="IPR036259">
    <property type="entry name" value="MFS_trans_sf"/>
</dbReference>
<keyword evidence="9" id="KW-1185">Reference proteome</keyword>
<dbReference type="PANTHER" id="PTHR23501">
    <property type="entry name" value="MAJOR FACILITATOR SUPERFAMILY"/>
    <property type="match status" value="1"/>
</dbReference>
<dbReference type="InterPro" id="IPR002539">
    <property type="entry name" value="MaoC-like_dom"/>
</dbReference>
<feature type="transmembrane region" description="Helical" evidence="6">
    <location>
        <begin position="318"/>
        <end position="337"/>
    </location>
</feature>
<dbReference type="InterPro" id="IPR011701">
    <property type="entry name" value="MFS"/>
</dbReference>
<dbReference type="Gene3D" id="1.20.1250.20">
    <property type="entry name" value="MFS general substrate transporter like domains"/>
    <property type="match status" value="1"/>
</dbReference>
<feature type="domain" description="Major facilitator superfamily (MFS) profile" evidence="7">
    <location>
        <begin position="1"/>
        <end position="481"/>
    </location>
</feature>
<evidence type="ECO:0000259" key="7">
    <source>
        <dbReference type="PROSITE" id="PS50850"/>
    </source>
</evidence>
<feature type="transmembrane region" description="Helical" evidence="6">
    <location>
        <begin position="252"/>
        <end position="272"/>
    </location>
</feature>
<keyword evidence="4 6" id="KW-1133">Transmembrane helix</keyword>
<evidence type="ECO:0000256" key="2">
    <source>
        <dbReference type="ARBA" id="ARBA00005254"/>
    </source>
</evidence>
<feature type="transmembrane region" description="Helical" evidence="6">
    <location>
        <begin position="92"/>
        <end position="113"/>
    </location>
</feature>
<dbReference type="SUPFAM" id="SSF103473">
    <property type="entry name" value="MFS general substrate transporter"/>
    <property type="match status" value="1"/>
</dbReference>
<feature type="transmembrane region" description="Helical" evidence="6">
    <location>
        <begin position="180"/>
        <end position="203"/>
    </location>
</feature>
<protein>
    <submittedName>
        <fullName evidence="8">MFS transporter</fullName>
    </submittedName>
</protein>
<reference evidence="8 9" key="1">
    <citation type="submission" date="2023-08" db="EMBL/GenBank/DDBJ databases">
        <title>Phytohabitans sansha sp. nov., isolated from marine sediment.</title>
        <authorList>
            <person name="Zhao Y."/>
            <person name="Yi K."/>
        </authorList>
    </citation>
    <scope>NUCLEOTIDE SEQUENCE [LARGE SCALE GENOMIC DNA]</scope>
    <source>
        <strain evidence="8 9">ZYX-F-186</strain>
    </source>
</reference>
<comment type="caution">
    <text evidence="8">The sequence shown here is derived from an EMBL/GenBank/DDBJ whole genome shotgun (WGS) entry which is preliminary data.</text>
</comment>
<dbReference type="InterPro" id="IPR020846">
    <property type="entry name" value="MFS_dom"/>
</dbReference>
<feature type="transmembrane region" description="Helical" evidence="6">
    <location>
        <begin position="209"/>
        <end position="232"/>
    </location>
</feature>
<evidence type="ECO:0000313" key="9">
    <source>
        <dbReference type="Proteomes" id="UP001230908"/>
    </source>
</evidence>
<gene>
    <name evidence="8" type="ORF">RB614_11865</name>
</gene>
<comment type="similarity">
    <text evidence="2">Belongs to the enoyl-CoA hydratase/isomerase family.</text>
</comment>
<feature type="transmembrane region" description="Helical" evidence="6">
    <location>
        <begin position="377"/>
        <end position="403"/>
    </location>
</feature>
<dbReference type="PROSITE" id="PS50850">
    <property type="entry name" value="MFS"/>
    <property type="match status" value="1"/>
</dbReference>
<keyword evidence="5 6" id="KW-0472">Membrane</keyword>
<evidence type="ECO:0000256" key="1">
    <source>
        <dbReference type="ARBA" id="ARBA00004651"/>
    </source>
</evidence>
<dbReference type="Gene3D" id="3.10.129.10">
    <property type="entry name" value="Hotdog Thioesterase"/>
    <property type="match status" value="1"/>
</dbReference>
<feature type="transmembrane region" description="Helical" evidence="6">
    <location>
        <begin position="148"/>
        <end position="168"/>
    </location>
</feature>
<keyword evidence="3 6" id="KW-0812">Transmembrane</keyword>
<dbReference type="InterPro" id="IPR039375">
    <property type="entry name" value="NodN-like"/>
</dbReference>
<evidence type="ECO:0000256" key="6">
    <source>
        <dbReference type="SAM" id="Phobius"/>
    </source>
</evidence>
<feature type="transmembrane region" description="Helical" evidence="6">
    <location>
        <begin position="62"/>
        <end position="80"/>
    </location>
</feature>
<dbReference type="EMBL" id="JAVHUY010000009">
    <property type="protein sequence ID" value="MDQ7905220.1"/>
    <property type="molecule type" value="Genomic_DNA"/>
</dbReference>
<dbReference type="RefSeq" id="WP_308712581.1">
    <property type="nucleotide sequence ID" value="NZ_JAVHUY010000009.1"/>
</dbReference>